<sequence>MNRIVYLFYIIGFSLLFYSCLDDRDKIAHDPFIGKQAARRSVGQSASQILSDERFTRLEVEIVYMEGVRPTNEMINNIRGFLEELIRKPEGVIIQDRAIPGRGQSNYTVQEIREMEEEHRGKYNDGNTITLFVLVLDGHFNNDDEESFALGAAYQNTSIVLFGKRIEENSGGFRRPSRGVLESTVALHELGHLMGLVNVGSDMVVDHEDEEYDSHCDNSECLMYWAVETSGLFNLTGNNIPALDQNCRNDLTANGGR</sequence>
<evidence type="ECO:0000313" key="3">
    <source>
        <dbReference type="Proteomes" id="UP001595818"/>
    </source>
</evidence>
<comment type="caution">
    <text evidence="2">The sequence shown here is derived from an EMBL/GenBank/DDBJ whole genome shotgun (WGS) entry which is preliminary data.</text>
</comment>
<keyword evidence="1" id="KW-1133">Transmembrane helix</keyword>
<evidence type="ECO:0008006" key="4">
    <source>
        <dbReference type="Google" id="ProtNLM"/>
    </source>
</evidence>
<evidence type="ECO:0000256" key="1">
    <source>
        <dbReference type="SAM" id="Phobius"/>
    </source>
</evidence>
<keyword evidence="3" id="KW-1185">Reference proteome</keyword>
<dbReference type="RefSeq" id="WP_377068959.1">
    <property type="nucleotide sequence ID" value="NZ_JBHSJJ010000022.1"/>
</dbReference>
<dbReference type="PROSITE" id="PS51257">
    <property type="entry name" value="PROKAR_LIPOPROTEIN"/>
    <property type="match status" value="1"/>
</dbReference>
<gene>
    <name evidence="2" type="ORF">ACFPFU_23955</name>
</gene>
<accession>A0ABV9T7P7</accession>
<organism evidence="2 3">
    <name type="scientific">Negadavirga shengliensis</name>
    <dbReference type="NCBI Taxonomy" id="1389218"/>
    <lineage>
        <taxon>Bacteria</taxon>
        <taxon>Pseudomonadati</taxon>
        <taxon>Bacteroidota</taxon>
        <taxon>Cytophagia</taxon>
        <taxon>Cytophagales</taxon>
        <taxon>Cyclobacteriaceae</taxon>
        <taxon>Negadavirga</taxon>
    </lineage>
</organism>
<dbReference type="Proteomes" id="UP001595818">
    <property type="component" value="Unassembled WGS sequence"/>
</dbReference>
<dbReference type="SUPFAM" id="SSF55486">
    <property type="entry name" value="Metalloproteases ('zincins'), catalytic domain"/>
    <property type="match status" value="1"/>
</dbReference>
<dbReference type="EMBL" id="JBHSJJ010000022">
    <property type="protein sequence ID" value="MFC4874780.1"/>
    <property type="molecule type" value="Genomic_DNA"/>
</dbReference>
<keyword evidence="1" id="KW-0812">Transmembrane</keyword>
<keyword evidence="1" id="KW-0472">Membrane</keyword>
<dbReference type="InterPro" id="IPR024079">
    <property type="entry name" value="MetalloPept_cat_dom_sf"/>
</dbReference>
<evidence type="ECO:0000313" key="2">
    <source>
        <dbReference type="EMBL" id="MFC4874780.1"/>
    </source>
</evidence>
<dbReference type="Gene3D" id="3.40.390.10">
    <property type="entry name" value="Collagenase (Catalytic Domain)"/>
    <property type="match status" value="1"/>
</dbReference>
<reference evidence="3" key="1">
    <citation type="journal article" date="2019" name="Int. J. Syst. Evol. Microbiol.">
        <title>The Global Catalogue of Microorganisms (GCM) 10K type strain sequencing project: providing services to taxonomists for standard genome sequencing and annotation.</title>
        <authorList>
            <consortium name="The Broad Institute Genomics Platform"/>
            <consortium name="The Broad Institute Genome Sequencing Center for Infectious Disease"/>
            <person name="Wu L."/>
            <person name="Ma J."/>
        </authorList>
    </citation>
    <scope>NUCLEOTIDE SEQUENCE [LARGE SCALE GENOMIC DNA]</scope>
    <source>
        <strain evidence="3">CGMCC 4.7466</strain>
    </source>
</reference>
<name>A0ABV9T7P7_9BACT</name>
<protein>
    <recommendedName>
        <fullName evidence="4">Membrane metalloprotease</fullName>
    </recommendedName>
</protein>
<feature type="transmembrane region" description="Helical" evidence="1">
    <location>
        <begin position="6"/>
        <end position="21"/>
    </location>
</feature>
<proteinExistence type="predicted"/>